<gene>
    <name evidence="2" type="ORF">Rsub_05097</name>
</gene>
<dbReference type="AlphaFoldDB" id="A0A2V0NYL1"/>
<dbReference type="Proteomes" id="UP000247498">
    <property type="component" value="Unassembled WGS sequence"/>
</dbReference>
<evidence type="ECO:0000313" key="2">
    <source>
        <dbReference type="EMBL" id="GBF92728.1"/>
    </source>
</evidence>
<proteinExistence type="predicted"/>
<feature type="chain" id="PRO_5015900760" evidence="1">
    <location>
        <begin position="19"/>
        <end position="287"/>
    </location>
</feature>
<accession>A0A2V0NYL1</accession>
<evidence type="ECO:0000256" key="1">
    <source>
        <dbReference type="SAM" id="SignalP"/>
    </source>
</evidence>
<keyword evidence="3" id="KW-1185">Reference proteome</keyword>
<dbReference type="InParanoid" id="A0A2V0NYL1"/>
<comment type="caution">
    <text evidence="2">The sequence shown here is derived from an EMBL/GenBank/DDBJ whole genome shotgun (WGS) entry which is preliminary data.</text>
</comment>
<dbReference type="EMBL" id="BDRX01000034">
    <property type="protein sequence ID" value="GBF92728.1"/>
    <property type="molecule type" value="Genomic_DNA"/>
</dbReference>
<name>A0A2V0NYL1_9CHLO</name>
<evidence type="ECO:0000313" key="3">
    <source>
        <dbReference type="Proteomes" id="UP000247498"/>
    </source>
</evidence>
<sequence>MLLSLALAALALTAGALAEVDRDAQTLCVAANAPGFGASMLLVDLITGSEPGERCACALCSCTAPGSAAASAGDGFAAARAACSLELLGDGAASASALLDGGVLYRVNGSALLRGPQGAGGGTGAGCGGGGGGGEWDAGPVLLRVGAACSCGLAADDGGHPGAAPELSCAQAAGGAAEIWLGSRCPEEARMLEPYQLAPDGTPSYPLSLLVQPRGPFQACLTDGGGGGIATWELGAGRKGQAPAAAAAAEAPPPASAWAAVWAARAAFSSAAAAGVAALLRRAGTAS</sequence>
<protein>
    <submittedName>
        <fullName evidence="2">Uncharacterized protein</fullName>
    </submittedName>
</protein>
<feature type="signal peptide" evidence="1">
    <location>
        <begin position="1"/>
        <end position="18"/>
    </location>
</feature>
<keyword evidence="1" id="KW-0732">Signal</keyword>
<organism evidence="2 3">
    <name type="scientific">Raphidocelis subcapitata</name>
    <dbReference type="NCBI Taxonomy" id="307507"/>
    <lineage>
        <taxon>Eukaryota</taxon>
        <taxon>Viridiplantae</taxon>
        <taxon>Chlorophyta</taxon>
        <taxon>core chlorophytes</taxon>
        <taxon>Chlorophyceae</taxon>
        <taxon>CS clade</taxon>
        <taxon>Sphaeropleales</taxon>
        <taxon>Selenastraceae</taxon>
        <taxon>Raphidocelis</taxon>
    </lineage>
</organism>
<reference evidence="2 3" key="1">
    <citation type="journal article" date="2018" name="Sci. Rep.">
        <title>Raphidocelis subcapitata (=Pseudokirchneriella subcapitata) provides an insight into genome evolution and environmental adaptations in the Sphaeropleales.</title>
        <authorList>
            <person name="Suzuki S."/>
            <person name="Yamaguchi H."/>
            <person name="Nakajima N."/>
            <person name="Kawachi M."/>
        </authorList>
    </citation>
    <scope>NUCLEOTIDE SEQUENCE [LARGE SCALE GENOMIC DNA]</scope>
    <source>
        <strain evidence="2 3">NIES-35</strain>
    </source>
</reference>